<dbReference type="EMBL" id="JBAHYK010005246">
    <property type="protein sequence ID" value="KAL0562555.1"/>
    <property type="molecule type" value="Genomic_DNA"/>
</dbReference>
<evidence type="ECO:0000313" key="3">
    <source>
        <dbReference type="Proteomes" id="UP001465976"/>
    </source>
</evidence>
<evidence type="ECO:0008006" key="4">
    <source>
        <dbReference type="Google" id="ProtNLM"/>
    </source>
</evidence>
<proteinExistence type="predicted"/>
<feature type="non-terminal residue" evidence="2">
    <location>
        <position position="1"/>
    </location>
</feature>
<name>A0ABR3EI76_9AGAR</name>
<feature type="region of interest" description="Disordered" evidence="1">
    <location>
        <begin position="70"/>
        <end position="181"/>
    </location>
</feature>
<organism evidence="2 3">
    <name type="scientific">Marasmius crinis-equi</name>
    <dbReference type="NCBI Taxonomy" id="585013"/>
    <lineage>
        <taxon>Eukaryota</taxon>
        <taxon>Fungi</taxon>
        <taxon>Dikarya</taxon>
        <taxon>Basidiomycota</taxon>
        <taxon>Agaricomycotina</taxon>
        <taxon>Agaricomycetes</taxon>
        <taxon>Agaricomycetidae</taxon>
        <taxon>Agaricales</taxon>
        <taxon>Marasmiineae</taxon>
        <taxon>Marasmiaceae</taxon>
        <taxon>Marasmius</taxon>
    </lineage>
</organism>
<feature type="compositionally biased region" description="Low complexity" evidence="1">
    <location>
        <begin position="88"/>
        <end position="103"/>
    </location>
</feature>
<gene>
    <name evidence="2" type="ORF">V5O48_019531</name>
</gene>
<feature type="compositionally biased region" description="Pro residues" evidence="1">
    <location>
        <begin position="104"/>
        <end position="118"/>
    </location>
</feature>
<reference evidence="2 3" key="1">
    <citation type="submission" date="2024-02" db="EMBL/GenBank/DDBJ databases">
        <title>A draft genome for the cacao thread blight pathogen Marasmius crinis-equi.</title>
        <authorList>
            <person name="Cohen S.P."/>
            <person name="Baruah I.K."/>
            <person name="Amoako-Attah I."/>
            <person name="Bukari Y."/>
            <person name="Meinhardt L.W."/>
            <person name="Bailey B.A."/>
        </authorList>
    </citation>
    <scope>NUCLEOTIDE SEQUENCE [LARGE SCALE GENOMIC DNA]</scope>
    <source>
        <strain evidence="2 3">GH-76</strain>
    </source>
</reference>
<dbReference type="Proteomes" id="UP001465976">
    <property type="component" value="Unassembled WGS sequence"/>
</dbReference>
<feature type="compositionally biased region" description="Low complexity" evidence="1">
    <location>
        <begin position="119"/>
        <end position="141"/>
    </location>
</feature>
<evidence type="ECO:0000256" key="1">
    <source>
        <dbReference type="SAM" id="MobiDB-lite"/>
    </source>
</evidence>
<feature type="compositionally biased region" description="Pro residues" evidence="1">
    <location>
        <begin position="153"/>
        <end position="181"/>
    </location>
</feature>
<comment type="caution">
    <text evidence="2">The sequence shown here is derived from an EMBL/GenBank/DDBJ whole genome shotgun (WGS) entry which is preliminary data.</text>
</comment>
<protein>
    <recommendedName>
        <fullName evidence="4">HAT C-terminal dimerisation domain-containing protein</fullName>
    </recommendedName>
</protein>
<evidence type="ECO:0000313" key="2">
    <source>
        <dbReference type="EMBL" id="KAL0562555.1"/>
    </source>
</evidence>
<keyword evidence="3" id="KW-1185">Reference proteome</keyword>
<sequence length="181" mass="21799">RLFSSAKLIKTTLRNKLKAEMFEVCVMLRNTLRKTHNLDLTSQYQEDSILKEMEHWTKDEEHYPRDITDFISTFSPLPSHPSERTHTQRPQPLAPQSQQQWQQQPPPTQQRQQPPPPQQWHSQPPSQQYWQQQLSSSQHQRQPPPPHHHPEWQQPPPQQHWQQPPPQQHWQQPPPQQHWSQ</sequence>
<accession>A0ABR3EI76</accession>